<reference evidence="2 3" key="1">
    <citation type="submission" date="2013-11" db="EMBL/GenBank/DDBJ databases">
        <title>Draft genome of the bovine lungworm Dictyocaulus viviparus.</title>
        <authorList>
            <person name="Mitreva M."/>
        </authorList>
    </citation>
    <scope>NUCLEOTIDE SEQUENCE [LARGE SCALE GENOMIC DNA]</scope>
    <source>
        <strain evidence="2 3">HannoverDv2000</strain>
    </source>
</reference>
<evidence type="ECO:0000313" key="2">
    <source>
        <dbReference type="EMBL" id="KJH41798.1"/>
    </source>
</evidence>
<dbReference type="OrthoDB" id="5850461at2759"/>
<dbReference type="SMART" id="SM00384">
    <property type="entry name" value="AT_hook"/>
    <property type="match status" value="5"/>
</dbReference>
<dbReference type="AlphaFoldDB" id="A0A0D8XB44"/>
<feature type="compositionally biased region" description="Polar residues" evidence="1">
    <location>
        <begin position="146"/>
        <end position="159"/>
    </location>
</feature>
<name>A0A0D8XB44_DICVI</name>
<keyword evidence="3" id="KW-1185">Reference proteome</keyword>
<dbReference type="InterPro" id="IPR017956">
    <property type="entry name" value="AT_hook_DNA-bd_motif"/>
</dbReference>
<evidence type="ECO:0000313" key="3">
    <source>
        <dbReference type="Proteomes" id="UP000053766"/>
    </source>
</evidence>
<evidence type="ECO:0008006" key="4">
    <source>
        <dbReference type="Google" id="ProtNLM"/>
    </source>
</evidence>
<feature type="compositionally biased region" description="Basic and acidic residues" evidence="1">
    <location>
        <begin position="62"/>
        <end position="72"/>
    </location>
</feature>
<organism evidence="2 3">
    <name type="scientific">Dictyocaulus viviparus</name>
    <name type="common">Bovine lungworm</name>
    <dbReference type="NCBI Taxonomy" id="29172"/>
    <lineage>
        <taxon>Eukaryota</taxon>
        <taxon>Metazoa</taxon>
        <taxon>Ecdysozoa</taxon>
        <taxon>Nematoda</taxon>
        <taxon>Chromadorea</taxon>
        <taxon>Rhabditida</taxon>
        <taxon>Rhabditina</taxon>
        <taxon>Rhabditomorpha</taxon>
        <taxon>Strongyloidea</taxon>
        <taxon>Metastrongylidae</taxon>
        <taxon>Dictyocaulus</taxon>
    </lineage>
</organism>
<feature type="region of interest" description="Disordered" evidence="1">
    <location>
        <begin position="117"/>
        <end position="238"/>
    </location>
</feature>
<dbReference type="GO" id="GO:0003677">
    <property type="term" value="F:DNA binding"/>
    <property type="evidence" value="ECO:0007669"/>
    <property type="project" value="InterPro"/>
</dbReference>
<proteinExistence type="predicted"/>
<sequence length="308" mass="34563">MDSGEGTAENDRCSHMTPDDDALPVKKRGRPPKVATVARSKESTPNLTDTSAPVKRKRGRKSLAELAKEAAKSEGQLGDNNLPVSPSSEKRNRLSTWAYAEYSDFMLLLNYSASDDDFKEKSVKRQRKVVGAPASGRKRGRPPKNASKSVESNNRTETGSTRKRGRPPKKRIETSANDEEGGEMIRNGTSRSSISTDNDSESFPIQKINSYINTETSTEKRRRGRPRKSEKLNPSGKWTDVTVPQTGNYTVPLPVPESWPMVMNMEEVMKELYEMYANVKDERRAEFHNQIKAFVFALHWEDGTFSAT</sequence>
<feature type="compositionally biased region" description="Basic and acidic residues" evidence="1">
    <location>
        <begin position="9"/>
        <end position="18"/>
    </location>
</feature>
<feature type="compositionally biased region" description="Polar residues" evidence="1">
    <location>
        <begin position="78"/>
        <end position="87"/>
    </location>
</feature>
<dbReference type="EMBL" id="KN716758">
    <property type="protein sequence ID" value="KJH41798.1"/>
    <property type="molecule type" value="Genomic_DNA"/>
</dbReference>
<gene>
    <name evidence="2" type="ORF">DICVIV_12219</name>
</gene>
<feature type="compositionally biased region" description="Polar residues" evidence="1">
    <location>
        <begin position="187"/>
        <end position="216"/>
    </location>
</feature>
<feature type="region of interest" description="Disordered" evidence="1">
    <location>
        <begin position="1"/>
        <end position="92"/>
    </location>
</feature>
<protein>
    <recommendedName>
        <fullName evidence="4">AT hook motif protein</fullName>
    </recommendedName>
</protein>
<accession>A0A0D8XB44</accession>
<evidence type="ECO:0000256" key="1">
    <source>
        <dbReference type="SAM" id="MobiDB-lite"/>
    </source>
</evidence>
<dbReference type="Proteomes" id="UP000053766">
    <property type="component" value="Unassembled WGS sequence"/>
</dbReference>
<dbReference type="Pfam" id="PF02178">
    <property type="entry name" value="AT_hook"/>
    <property type="match status" value="4"/>
</dbReference>
<reference evidence="3" key="2">
    <citation type="journal article" date="2016" name="Sci. Rep.">
        <title>Dictyocaulus viviparus genome, variome and transcriptome elucidate lungworm biology and support future intervention.</title>
        <authorList>
            <person name="McNulty S.N."/>
            <person name="Strube C."/>
            <person name="Rosa B.A."/>
            <person name="Martin J.C."/>
            <person name="Tyagi R."/>
            <person name="Choi Y.J."/>
            <person name="Wang Q."/>
            <person name="Hallsworth Pepin K."/>
            <person name="Zhang X."/>
            <person name="Ozersky P."/>
            <person name="Wilson R.K."/>
            <person name="Sternberg P.W."/>
            <person name="Gasser R.B."/>
            <person name="Mitreva M."/>
        </authorList>
    </citation>
    <scope>NUCLEOTIDE SEQUENCE [LARGE SCALE GENOMIC DNA]</scope>
    <source>
        <strain evidence="3">HannoverDv2000</strain>
    </source>
</reference>
<dbReference type="PRINTS" id="PR00929">
    <property type="entry name" value="ATHOOK"/>
</dbReference>